<name>A0ABV4XZC4_9CYAN</name>
<organism evidence="2 3">
    <name type="scientific">Floridaenema flaviceps BLCC-F50</name>
    <dbReference type="NCBI Taxonomy" id="3153642"/>
    <lineage>
        <taxon>Bacteria</taxon>
        <taxon>Bacillati</taxon>
        <taxon>Cyanobacteriota</taxon>
        <taxon>Cyanophyceae</taxon>
        <taxon>Oscillatoriophycideae</taxon>
        <taxon>Aerosakkonematales</taxon>
        <taxon>Aerosakkonemataceae</taxon>
        <taxon>Floridanema</taxon>
        <taxon>Floridanema flaviceps</taxon>
    </lineage>
</organism>
<dbReference type="RefSeq" id="WP_413266634.1">
    <property type="nucleotide sequence ID" value="NZ_JBHFNR010000231.1"/>
</dbReference>
<dbReference type="InterPro" id="IPR017850">
    <property type="entry name" value="Alkaline_phosphatase_core_sf"/>
</dbReference>
<feature type="domain" description="Sulfatase N-terminal" evidence="1">
    <location>
        <begin position="39"/>
        <end position="393"/>
    </location>
</feature>
<dbReference type="Proteomes" id="UP001576784">
    <property type="component" value="Unassembled WGS sequence"/>
</dbReference>
<dbReference type="Gene3D" id="3.40.720.10">
    <property type="entry name" value="Alkaline Phosphatase, subunit A"/>
    <property type="match status" value="1"/>
</dbReference>
<dbReference type="EMBL" id="JBHFNR010000231">
    <property type="protein sequence ID" value="MFB2897016.1"/>
    <property type="molecule type" value="Genomic_DNA"/>
</dbReference>
<proteinExistence type="predicted"/>
<protein>
    <submittedName>
        <fullName evidence="2">Sulfatase-like hydrolase/transferase</fullName>
    </submittedName>
</protein>
<evidence type="ECO:0000313" key="2">
    <source>
        <dbReference type="EMBL" id="MFB2897016.1"/>
    </source>
</evidence>
<accession>A0ABV4XZC4</accession>
<dbReference type="PANTHER" id="PTHR46615">
    <property type="entry name" value="ARYLSULFATASE K"/>
    <property type="match status" value="1"/>
</dbReference>
<evidence type="ECO:0000259" key="1">
    <source>
        <dbReference type="Pfam" id="PF00884"/>
    </source>
</evidence>
<evidence type="ECO:0000313" key="3">
    <source>
        <dbReference type="Proteomes" id="UP001576784"/>
    </source>
</evidence>
<reference evidence="2 3" key="1">
    <citation type="submission" date="2024-09" db="EMBL/GenBank/DDBJ databases">
        <title>Floridaenema gen nov. (Aerosakkonemataceae, Aerosakkonematales ord. nov., Cyanobacteria) from benthic tropical and subtropical fresh waters, with the description of four new species.</title>
        <authorList>
            <person name="Moretto J.A."/>
            <person name="Berthold D.E."/>
            <person name="Lefler F.W."/>
            <person name="Huang I.-S."/>
            <person name="Laughinghouse H. IV."/>
        </authorList>
    </citation>
    <scope>NUCLEOTIDE SEQUENCE [LARGE SCALE GENOMIC DNA]</scope>
    <source>
        <strain evidence="2 3">BLCC-F50</strain>
    </source>
</reference>
<dbReference type="PANTHER" id="PTHR46615:SF1">
    <property type="entry name" value="ARYLSULFATASE K"/>
    <property type="match status" value="1"/>
</dbReference>
<comment type="caution">
    <text evidence="2">The sequence shown here is derived from an EMBL/GenBank/DDBJ whole genome shotgun (WGS) entry which is preliminary data.</text>
</comment>
<dbReference type="InterPro" id="IPR000917">
    <property type="entry name" value="Sulfatase_N"/>
</dbReference>
<gene>
    <name evidence="2" type="ORF">ACE1CI_29225</name>
</gene>
<dbReference type="InterPro" id="IPR051849">
    <property type="entry name" value="GAG-degrading_sulfatase"/>
</dbReference>
<dbReference type="Pfam" id="PF00884">
    <property type="entry name" value="Sulfatase"/>
    <property type="match status" value="1"/>
</dbReference>
<keyword evidence="3" id="KW-1185">Reference proteome</keyword>
<dbReference type="SUPFAM" id="SSF53649">
    <property type="entry name" value="Alkaline phosphatase-like"/>
    <property type="match status" value="1"/>
</dbReference>
<sequence>MKRRTFLSATGLAGAALIGSQLQIKSNRAMAQTSEYKKPNILVIVVDQLRTPQWFPEPATLDNFLPAIANLRKSSVNFTRYYTAATACTAARGTLVTGLYSHQTFVMDTHLNDGEGGGVLIKSPAPSLNPGFPTWGKLLREHFNYSTWWFGKWHLSTTDSLEPYGFSGGTYPSPNGNPGEGLAVDPYIVKGGTPPESIKATEQFAEWLNSNDAKNAPWCTTISLINPHDISWYPRGTEQIPAENNPPKVFQDKIPNFETPLELAKKPRLQEAFRKATNIGAGFVPPVFGEPWLKLLDSYLLFQQFVDAQIGKALNLLENSPYSQNTIVVFTSDHGEYGGSHGLRGKSAAVYEESINVPLYIKDPTRQWVSTPGTERTQLCSSVDIVPLLLTLASGDNQWRTQPAFEHLKTRLDIAQILRQPNASGRPYILHTTDELILELIGELLVLGDTPNHVIGYRTDKAKLGAYNFWRSGSIDIETKGMEAELYDYSTVRGKQELDNVRNAQPKLYSQLVSNLFNDAIPNELRKPLGTPELQAIQQQALKDYLSFAEQTTRKKSRQDKRDAHLQALSAAIANL</sequence>